<keyword evidence="2" id="KW-1185">Reference proteome</keyword>
<comment type="caution">
    <text evidence="1">The sequence shown here is derived from an EMBL/GenBank/DDBJ whole genome shotgun (WGS) entry which is preliminary data.</text>
</comment>
<dbReference type="RefSeq" id="WP_271091007.1">
    <property type="nucleotide sequence ID" value="NZ_JAPJZH010000011.1"/>
</dbReference>
<accession>A0ABT4VR82</accession>
<evidence type="ECO:0000313" key="1">
    <source>
        <dbReference type="EMBL" id="MDA4847199.1"/>
    </source>
</evidence>
<name>A0ABT4VR82_9HYPH</name>
<dbReference type="InterPro" id="IPR009959">
    <property type="entry name" value="Cyclase_SnoaL-like"/>
</dbReference>
<proteinExistence type="predicted"/>
<reference evidence="1" key="1">
    <citation type="submission" date="2022-11" db="EMBL/GenBank/DDBJ databases">
        <title>Hoeflea poritis sp. nov., isolated from scleractinian coral Porites lutea.</title>
        <authorList>
            <person name="Zhang G."/>
            <person name="Wei Q."/>
            <person name="Cai L."/>
        </authorList>
    </citation>
    <scope>NUCLEOTIDE SEQUENCE</scope>
    <source>
        <strain evidence="1">E7-10</strain>
    </source>
</reference>
<dbReference type="Gene3D" id="3.10.450.50">
    <property type="match status" value="1"/>
</dbReference>
<dbReference type="PANTHER" id="PTHR38436">
    <property type="entry name" value="POLYKETIDE CYCLASE SNOAL-LIKE DOMAIN"/>
    <property type="match status" value="1"/>
</dbReference>
<dbReference type="Proteomes" id="UP001148313">
    <property type="component" value="Unassembled WGS sequence"/>
</dbReference>
<dbReference type="EMBL" id="JAPJZH010000011">
    <property type="protein sequence ID" value="MDA4847199.1"/>
    <property type="molecule type" value="Genomic_DNA"/>
</dbReference>
<dbReference type="InterPro" id="IPR032710">
    <property type="entry name" value="NTF2-like_dom_sf"/>
</dbReference>
<dbReference type="PANTHER" id="PTHR38436:SF1">
    <property type="entry name" value="ESTER CYCLASE"/>
    <property type="match status" value="1"/>
</dbReference>
<organism evidence="1 2">
    <name type="scientific">Hoeflea poritis</name>
    <dbReference type="NCBI Taxonomy" id="2993659"/>
    <lineage>
        <taxon>Bacteria</taxon>
        <taxon>Pseudomonadati</taxon>
        <taxon>Pseudomonadota</taxon>
        <taxon>Alphaproteobacteria</taxon>
        <taxon>Hyphomicrobiales</taxon>
        <taxon>Rhizobiaceae</taxon>
        <taxon>Hoeflea</taxon>
    </lineage>
</organism>
<gene>
    <name evidence="1" type="ORF">OOZ53_17700</name>
</gene>
<protein>
    <submittedName>
        <fullName evidence="1">Ester cyclase</fullName>
    </submittedName>
</protein>
<evidence type="ECO:0000313" key="2">
    <source>
        <dbReference type="Proteomes" id="UP001148313"/>
    </source>
</evidence>
<sequence length="143" mass="15794">MNTTPAQLIERFYHEVWNTGDEDVARQILHKDFVFRGSLGSERNGPEGFIDYLRAVRGSLPDFVCNIQEIVTEGHRAVARMEFVGTHGGTFYGVPQTGAKITWAGAAFFTTDGRQITELWVLGDIDAVKRQLGLQDGGDFSAG</sequence>
<dbReference type="SUPFAM" id="SSF54427">
    <property type="entry name" value="NTF2-like"/>
    <property type="match status" value="1"/>
</dbReference>
<dbReference type="Pfam" id="PF07366">
    <property type="entry name" value="SnoaL"/>
    <property type="match status" value="1"/>
</dbReference>